<feature type="domain" description="D-isomer specific 2-hydroxyacid dehydrogenase NAD-binding" evidence="6">
    <location>
        <begin position="107"/>
        <end position="292"/>
    </location>
</feature>
<feature type="domain" description="D-isomer specific 2-hydroxyacid dehydrogenase catalytic" evidence="5">
    <location>
        <begin position="4"/>
        <end position="311"/>
    </location>
</feature>
<dbReference type="PANTHER" id="PTHR42789:SF1">
    <property type="entry name" value="D-ISOMER SPECIFIC 2-HYDROXYACID DEHYDROGENASE FAMILY PROTEIN (AFU_ORTHOLOGUE AFUA_6G10090)"/>
    <property type="match status" value="1"/>
</dbReference>
<evidence type="ECO:0000259" key="6">
    <source>
        <dbReference type="Pfam" id="PF02826"/>
    </source>
</evidence>
<dbReference type="InterPro" id="IPR006139">
    <property type="entry name" value="D-isomer_2_OHA_DH_cat_dom"/>
</dbReference>
<gene>
    <name evidence="7" type="ORF">JCM31826_17500</name>
</gene>
<sequence length="315" mass="35632">MKTIALLDTVHPRFAEVLIQQGYQVEDFTSLAREEVLSKLDGVHALAIRSRFRIDKDFIDRMPSTLRVIGRYGSGMENIDVAYATEKGIRCVHAPEGNRQAVAEHALGMLLSVFNNLCKASAEVKFNQWKREENRGEELAGKTVGIIGYGNTGSAFARLLNAFPDVKVLVYDKYKTGFSHGNIVETNEYRIQEEADVVSLHIPLTSETYHLIDTRWIDRMHKPFYLINTSRGQCVDTHSLVEGLKSKKVLGACLDVLEYEKTSFEGLEMEHLPADFQYLVQHPKVMITPHIAGWSFQSHVKLAEILAQRIVDVLK</sequence>
<proteinExistence type="inferred from homology"/>
<dbReference type="AlphaFoldDB" id="A0A401XMQ1"/>
<reference evidence="7 8" key="1">
    <citation type="submission" date="2018-11" db="EMBL/GenBank/DDBJ databases">
        <title>Schleiferia aggregans sp. nov., a moderately thermophilic heterotrophic bacterium isolated from microbial mats at a terrestrial hot spring.</title>
        <authorList>
            <person name="Iino T."/>
            <person name="Ohkuma M."/>
            <person name="Haruta S."/>
        </authorList>
    </citation>
    <scope>NUCLEOTIDE SEQUENCE [LARGE SCALE GENOMIC DNA]</scope>
    <source>
        <strain evidence="7 8">LA</strain>
    </source>
</reference>
<comment type="caution">
    <text evidence="7">The sequence shown here is derived from an EMBL/GenBank/DDBJ whole genome shotgun (WGS) entry which is preliminary data.</text>
</comment>
<accession>A0A401XMQ1</accession>
<dbReference type="SUPFAM" id="SSF52283">
    <property type="entry name" value="Formate/glycerate dehydrogenase catalytic domain-like"/>
    <property type="match status" value="1"/>
</dbReference>
<evidence type="ECO:0000256" key="3">
    <source>
        <dbReference type="ARBA" id="ARBA00023027"/>
    </source>
</evidence>
<dbReference type="InterPro" id="IPR050857">
    <property type="entry name" value="D-2-hydroxyacid_DH"/>
</dbReference>
<dbReference type="Pfam" id="PF02826">
    <property type="entry name" value="2-Hacid_dh_C"/>
    <property type="match status" value="1"/>
</dbReference>
<dbReference type="InterPro" id="IPR006140">
    <property type="entry name" value="D-isomer_DH_NAD-bd"/>
</dbReference>
<dbReference type="Proteomes" id="UP000286715">
    <property type="component" value="Unassembled WGS sequence"/>
</dbReference>
<keyword evidence="8" id="KW-1185">Reference proteome</keyword>
<evidence type="ECO:0000256" key="1">
    <source>
        <dbReference type="ARBA" id="ARBA00005854"/>
    </source>
</evidence>
<keyword evidence="2 4" id="KW-0560">Oxidoreductase</keyword>
<keyword evidence="3" id="KW-0520">NAD</keyword>
<dbReference type="PANTHER" id="PTHR42789">
    <property type="entry name" value="D-ISOMER SPECIFIC 2-HYDROXYACID DEHYDROGENASE FAMILY PROTEIN (AFU_ORTHOLOGUE AFUA_6G10090)"/>
    <property type="match status" value="1"/>
</dbReference>
<organism evidence="7 8">
    <name type="scientific">Thermaurantimonas aggregans</name>
    <dbReference type="NCBI Taxonomy" id="2173829"/>
    <lineage>
        <taxon>Bacteria</taxon>
        <taxon>Pseudomonadati</taxon>
        <taxon>Bacteroidota</taxon>
        <taxon>Flavobacteriia</taxon>
        <taxon>Flavobacteriales</taxon>
        <taxon>Schleiferiaceae</taxon>
        <taxon>Thermaurantimonas</taxon>
    </lineage>
</organism>
<dbReference type="Gene3D" id="3.40.50.720">
    <property type="entry name" value="NAD(P)-binding Rossmann-like Domain"/>
    <property type="match status" value="2"/>
</dbReference>
<dbReference type="InterPro" id="IPR036291">
    <property type="entry name" value="NAD(P)-bd_dom_sf"/>
</dbReference>
<dbReference type="SUPFAM" id="SSF51735">
    <property type="entry name" value="NAD(P)-binding Rossmann-fold domains"/>
    <property type="match status" value="1"/>
</dbReference>
<evidence type="ECO:0000256" key="4">
    <source>
        <dbReference type="RuleBase" id="RU003719"/>
    </source>
</evidence>
<evidence type="ECO:0000259" key="5">
    <source>
        <dbReference type="Pfam" id="PF00389"/>
    </source>
</evidence>
<dbReference type="EMBL" id="BHZE01000019">
    <property type="protein sequence ID" value="GCD78268.1"/>
    <property type="molecule type" value="Genomic_DNA"/>
</dbReference>
<name>A0A401XMQ1_9FLAO</name>
<dbReference type="GO" id="GO:0016616">
    <property type="term" value="F:oxidoreductase activity, acting on the CH-OH group of donors, NAD or NADP as acceptor"/>
    <property type="evidence" value="ECO:0007669"/>
    <property type="project" value="InterPro"/>
</dbReference>
<dbReference type="Pfam" id="PF00389">
    <property type="entry name" value="2-Hacid_dh"/>
    <property type="match status" value="1"/>
</dbReference>
<dbReference type="RefSeq" id="WP_245966132.1">
    <property type="nucleotide sequence ID" value="NZ_BHZE01000019.1"/>
</dbReference>
<dbReference type="GO" id="GO:0051287">
    <property type="term" value="F:NAD binding"/>
    <property type="evidence" value="ECO:0007669"/>
    <property type="project" value="InterPro"/>
</dbReference>
<evidence type="ECO:0000256" key="2">
    <source>
        <dbReference type="ARBA" id="ARBA00023002"/>
    </source>
</evidence>
<comment type="similarity">
    <text evidence="1 4">Belongs to the D-isomer specific 2-hydroxyacid dehydrogenase family.</text>
</comment>
<evidence type="ECO:0000313" key="7">
    <source>
        <dbReference type="EMBL" id="GCD78268.1"/>
    </source>
</evidence>
<evidence type="ECO:0000313" key="8">
    <source>
        <dbReference type="Proteomes" id="UP000286715"/>
    </source>
</evidence>
<protein>
    <submittedName>
        <fullName evidence="7">2-hydroxyacid dehydrogenase</fullName>
    </submittedName>
</protein>